<organism evidence="3 4">
    <name type="scientific">Noviherbaspirillum aridicola</name>
    <dbReference type="NCBI Taxonomy" id="2849687"/>
    <lineage>
        <taxon>Bacteria</taxon>
        <taxon>Pseudomonadati</taxon>
        <taxon>Pseudomonadota</taxon>
        <taxon>Betaproteobacteria</taxon>
        <taxon>Burkholderiales</taxon>
        <taxon>Oxalobacteraceae</taxon>
        <taxon>Noviherbaspirillum</taxon>
    </lineage>
</organism>
<dbReference type="Gene3D" id="2.160.20.10">
    <property type="entry name" value="Single-stranded right-handed beta-helix, Pectin lyase-like"/>
    <property type="match status" value="1"/>
</dbReference>
<proteinExistence type="predicted"/>
<dbReference type="InterPro" id="IPR006626">
    <property type="entry name" value="PbH1"/>
</dbReference>
<reference evidence="3 4" key="1">
    <citation type="journal article" date="2022" name="Int. J. Syst. Evol. Microbiol.">
        <title>Noviherbaspirillum aridicola sp. nov., isolated from an arid soil in Pakistan.</title>
        <authorList>
            <person name="Khan I.U."/>
            <person name="Saqib M."/>
            <person name="Amin A."/>
            <person name="Hussain F."/>
            <person name="Li L."/>
            <person name="Liu Y.H."/>
            <person name="Fang B.Z."/>
            <person name="Ahmed I."/>
            <person name="Li W.J."/>
        </authorList>
    </citation>
    <scope>NUCLEOTIDE SEQUENCE [LARGE SCALE GENOMIC DNA]</scope>
    <source>
        <strain evidence="3 4">NCCP-691</strain>
    </source>
</reference>
<dbReference type="SMART" id="SM00710">
    <property type="entry name" value="PbH1"/>
    <property type="match status" value="7"/>
</dbReference>
<comment type="caution">
    <text evidence="3">The sequence shown here is derived from an EMBL/GenBank/DDBJ whole genome shotgun (WGS) entry which is preliminary data.</text>
</comment>
<dbReference type="InterPro" id="IPR011050">
    <property type="entry name" value="Pectin_lyase_fold/virulence"/>
</dbReference>
<feature type="domain" description="Right handed beta helix" evidence="2">
    <location>
        <begin position="117"/>
        <end position="321"/>
    </location>
</feature>
<dbReference type="Proteomes" id="UP000887222">
    <property type="component" value="Unassembled WGS sequence"/>
</dbReference>
<keyword evidence="4" id="KW-1185">Reference proteome</keyword>
<sequence>MPTGYVSVKDYGARGDGATDDSVAVQRAMNANLNVWFPAGTYLVGMLKLRSNHRLAGEGVPTRLKQKAGAFYCVSANPGSEGFADPAKNLTGIRINDMVFEGQSGNVAFDERVHLLNLNGVTDVVVEGCHFIKAVADGIYIGSSNTGSTERHNYRVTVRNCAFDGFTKNNRNAISIIDGTDILIDNCKFLRWGRPDMPGMIDIEPNPGINDSFSRIKRITISNCTMWDNAGAAFFSLALRPQDKLAYPADDIRIINCRCVGNGQVHQIGLMVCQSAHGDTVNPNVNTAPLNLLVSGCSFENVFRPLNIWASKGIRIENTNFVGSRAYGTLGDANNVYRNRDISFKNVLFKYLGNDKTYGLTSLRICGVDELSFDGCRFEDCGPTDGVNGQGLVFAGSCASSYVALVNTTITAPLGRTRKGITVTSSHQLYVASNVQQNTVLSNVVGNDFRPI</sequence>
<dbReference type="Pfam" id="PF13229">
    <property type="entry name" value="Beta_helix"/>
    <property type="match status" value="1"/>
</dbReference>
<evidence type="ECO:0000313" key="4">
    <source>
        <dbReference type="Proteomes" id="UP000887222"/>
    </source>
</evidence>
<feature type="domain" description="Rhamnogalacturonase A/B/Epimerase-like pectate lyase" evidence="1">
    <location>
        <begin position="5"/>
        <end position="110"/>
    </location>
</feature>
<dbReference type="InterPro" id="IPR039448">
    <property type="entry name" value="Beta_helix"/>
</dbReference>
<evidence type="ECO:0000313" key="3">
    <source>
        <dbReference type="EMBL" id="GIZ51606.1"/>
    </source>
</evidence>
<evidence type="ECO:0000259" key="2">
    <source>
        <dbReference type="Pfam" id="PF13229"/>
    </source>
</evidence>
<name>A0ABQ4Q3K4_9BURK</name>
<gene>
    <name evidence="3" type="ORF">NCCP691_16200</name>
</gene>
<dbReference type="SUPFAM" id="SSF51126">
    <property type="entry name" value="Pectin lyase-like"/>
    <property type="match status" value="1"/>
</dbReference>
<evidence type="ECO:0008006" key="5">
    <source>
        <dbReference type="Google" id="ProtNLM"/>
    </source>
</evidence>
<accession>A0ABQ4Q3K4</accession>
<dbReference type="InterPro" id="IPR024535">
    <property type="entry name" value="RHGA/B-epi-like_pectate_lyase"/>
</dbReference>
<evidence type="ECO:0000259" key="1">
    <source>
        <dbReference type="Pfam" id="PF12708"/>
    </source>
</evidence>
<dbReference type="EMBL" id="BPMK01000006">
    <property type="protein sequence ID" value="GIZ51606.1"/>
    <property type="molecule type" value="Genomic_DNA"/>
</dbReference>
<protein>
    <recommendedName>
        <fullName evidence="5">Pectate lyase-like protein</fullName>
    </recommendedName>
</protein>
<dbReference type="InterPro" id="IPR012334">
    <property type="entry name" value="Pectin_lyas_fold"/>
</dbReference>
<dbReference type="Pfam" id="PF12708">
    <property type="entry name" value="Pect-lyase_RHGA_epim"/>
    <property type="match status" value="1"/>
</dbReference>